<feature type="transmembrane region" description="Helical" evidence="2">
    <location>
        <begin position="21"/>
        <end position="39"/>
    </location>
</feature>
<feature type="compositionally biased region" description="Basic and acidic residues" evidence="1">
    <location>
        <begin position="336"/>
        <end position="347"/>
    </location>
</feature>
<dbReference type="PANTHER" id="PTHR30441">
    <property type="entry name" value="DUF748 DOMAIN-CONTAINING PROTEIN"/>
    <property type="match status" value="1"/>
</dbReference>
<keyword evidence="2" id="KW-1133">Transmembrane helix</keyword>
<keyword evidence="4" id="KW-1185">Reference proteome</keyword>
<reference evidence="3 4" key="1">
    <citation type="submission" date="2023-04" db="EMBL/GenBank/DDBJ databases">
        <title>A long-awaited taxogenomic arrangement of the family Halomonadaceae.</title>
        <authorList>
            <person name="De La Haba R."/>
            <person name="Chuvochina M."/>
            <person name="Wittouck S."/>
            <person name="Arahal D.R."/>
            <person name="Sanchez-Porro C."/>
            <person name="Hugenholtz P."/>
            <person name="Ventosa A."/>
        </authorList>
    </citation>
    <scope>NUCLEOTIDE SEQUENCE [LARGE SCALE GENOMIC DNA]</scope>
    <source>
        <strain evidence="3 4">DSM 22428</strain>
    </source>
</reference>
<feature type="compositionally biased region" description="Polar residues" evidence="1">
    <location>
        <begin position="352"/>
        <end position="366"/>
    </location>
</feature>
<dbReference type="EMBL" id="JARWAO010000002">
    <property type="protein sequence ID" value="MDR5895292.1"/>
    <property type="molecule type" value="Genomic_DNA"/>
</dbReference>
<name>A0ABU1GUM8_9GAMM</name>
<evidence type="ECO:0000256" key="2">
    <source>
        <dbReference type="SAM" id="Phobius"/>
    </source>
</evidence>
<protein>
    <submittedName>
        <fullName evidence="3">DUF748 domain-containing protein</fullName>
    </submittedName>
</protein>
<evidence type="ECO:0000313" key="4">
    <source>
        <dbReference type="Proteomes" id="UP001269375"/>
    </source>
</evidence>
<organism evidence="3 4">
    <name type="scientific">Larsenimonas suaedae</name>
    <dbReference type="NCBI Taxonomy" id="1851019"/>
    <lineage>
        <taxon>Bacteria</taxon>
        <taxon>Pseudomonadati</taxon>
        <taxon>Pseudomonadota</taxon>
        <taxon>Gammaproteobacteria</taxon>
        <taxon>Oceanospirillales</taxon>
        <taxon>Halomonadaceae</taxon>
        <taxon>Larsenimonas</taxon>
    </lineage>
</organism>
<accession>A0ABU1GUM8</accession>
<dbReference type="InterPro" id="IPR052894">
    <property type="entry name" value="AsmA-related"/>
</dbReference>
<evidence type="ECO:0000313" key="3">
    <source>
        <dbReference type="EMBL" id="MDR5895292.1"/>
    </source>
</evidence>
<keyword evidence="2" id="KW-0812">Transmembrane</keyword>
<dbReference type="InterPro" id="IPR008023">
    <property type="entry name" value="DUF748"/>
</dbReference>
<dbReference type="Proteomes" id="UP001269375">
    <property type="component" value="Unassembled WGS sequence"/>
</dbReference>
<gene>
    <name evidence="3" type="ORF">QC825_04270</name>
</gene>
<dbReference type="PANTHER" id="PTHR30441:SF8">
    <property type="entry name" value="DUF748 DOMAIN-CONTAINING PROTEIN"/>
    <property type="match status" value="1"/>
</dbReference>
<evidence type="ECO:0000256" key="1">
    <source>
        <dbReference type="SAM" id="MobiDB-lite"/>
    </source>
</evidence>
<comment type="caution">
    <text evidence="3">The sequence shown here is derived from an EMBL/GenBank/DDBJ whole genome shotgun (WGS) entry which is preliminary data.</text>
</comment>
<dbReference type="RefSeq" id="WP_251590787.1">
    <property type="nucleotide sequence ID" value="NZ_JAMLJI010000001.1"/>
</dbReference>
<sequence>MTDRNTNAHAAKQWGRRLAPWLLGGVVVAGGYFLAMQYAQSSIEARLSTMTERKVTLERVWFNPLTATLTLNSLHIPGSDADRRPVIAAEVATFNLTYASLWNDGFHIERVDLEAPQLELETKPSGALNLSTLFAHGERGGEASSFQVDVLNVDNGQLAWTFPTPAGPSRVALDSVSITAKGFNSARKQPFDLQGAGRLESGTLAGHGKMGFMPWSTSLWLDFDQIPANAYQTAMSYMTGATVTQGTLNGELHLIDGEKGLSLAGDLSLASAVLVDDAQAPLVKAKSVRLSGLEFDQSTSKMSADSLVLDAPWILAEITPQSSFNLSALMPSARKTASDHDQKRDGAAEGEQVNTEQVKNEQASNEQEQKQNREGGIRLKTLRWEDGTIELKDRHLKEPFEVTLDQLHGQLNDIDSRDAKPLSVEMTGQVSSSSPLSLKGELALFDAPRSGKVELSIKSMPVAEFAPYVREFGGYEVKQGQVSATMHYRLDGETIRSSNTIYFNDLALGQPVGKPPSFPIKTAIALLEDDQGRLTLSVPFTLSANEASVDISALVWQALRKAFADVLTSPFDALSALVSDSSSAKASGRGPTSLYQAIGHSTVEQNGRTIKIRFGHQEYRLNEAKADRLTHWARGLAKRSKLAVRLTPGVSRGERSSLDDRQVRALLDDRRATLKALLSDAGVKSYQIKERDGGASQLTTLELISR</sequence>
<keyword evidence="2" id="KW-0472">Membrane</keyword>
<proteinExistence type="predicted"/>
<feature type="region of interest" description="Disordered" evidence="1">
    <location>
        <begin position="333"/>
        <end position="374"/>
    </location>
</feature>
<dbReference type="Pfam" id="PF05359">
    <property type="entry name" value="DUF748"/>
    <property type="match status" value="2"/>
</dbReference>